<organism evidence="3 4">
    <name type="scientific">Haemaphysalis longicornis</name>
    <name type="common">Bush tick</name>
    <dbReference type="NCBI Taxonomy" id="44386"/>
    <lineage>
        <taxon>Eukaryota</taxon>
        <taxon>Metazoa</taxon>
        <taxon>Ecdysozoa</taxon>
        <taxon>Arthropoda</taxon>
        <taxon>Chelicerata</taxon>
        <taxon>Arachnida</taxon>
        <taxon>Acari</taxon>
        <taxon>Parasitiformes</taxon>
        <taxon>Ixodida</taxon>
        <taxon>Ixodoidea</taxon>
        <taxon>Ixodidae</taxon>
        <taxon>Haemaphysalinae</taxon>
        <taxon>Haemaphysalis</taxon>
    </lineage>
</organism>
<dbReference type="PANTHER" id="PTHR47331">
    <property type="entry name" value="PHD-TYPE DOMAIN-CONTAINING PROTEIN"/>
    <property type="match status" value="1"/>
</dbReference>
<accession>A0A9J6G2G0</accession>
<proteinExistence type="predicted"/>
<dbReference type="EMBL" id="JABSTR010000006">
    <property type="protein sequence ID" value="KAH9372630.1"/>
    <property type="molecule type" value="Genomic_DNA"/>
</dbReference>
<dbReference type="VEuPathDB" id="VectorBase:HLOH_054090"/>
<feature type="domain" description="DUF5641" evidence="2">
    <location>
        <begin position="21"/>
        <end position="97"/>
    </location>
</feature>
<keyword evidence="4" id="KW-1185">Reference proteome</keyword>
<gene>
    <name evidence="3" type="ORF">HPB48_016326</name>
</gene>
<name>A0A9J6G2G0_HAELO</name>
<dbReference type="AlphaFoldDB" id="A0A9J6G2G0"/>
<dbReference type="Pfam" id="PF18701">
    <property type="entry name" value="DUF5641"/>
    <property type="match status" value="1"/>
</dbReference>
<comment type="caution">
    <text evidence="3">The sequence shown here is derived from an EMBL/GenBank/DDBJ whole genome shotgun (WGS) entry which is preliminary data.</text>
</comment>
<sequence length="206" mass="23717">MPQELAVTETSSTPADLQRRARYHQRLTAELWRRWRNAYLLLLRSAHSCPQATSPQLKVGDVVIVHDDNAPPMQWRLGRVTMLHPGVDGVARACTMPSRNPRCQSVNPPRKTLPSGPFVRRMSKSNRRSLISNLQTRASMRSWCSHSSNNRDNRNQRRHNCNSKTSSRRNPLPRDGYLNKIPGLTNMIWNRRPNSEHSRLPRTGRS</sequence>
<evidence type="ECO:0000256" key="1">
    <source>
        <dbReference type="SAM" id="MobiDB-lite"/>
    </source>
</evidence>
<dbReference type="InterPro" id="IPR040676">
    <property type="entry name" value="DUF5641"/>
</dbReference>
<dbReference type="OrthoDB" id="6514903at2759"/>
<dbReference type="Proteomes" id="UP000821853">
    <property type="component" value="Chromosome 4"/>
</dbReference>
<evidence type="ECO:0000259" key="2">
    <source>
        <dbReference type="Pfam" id="PF18701"/>
    </source>
</evidence>
<feature type="compositionally biased region" description="Polar residues" evidence="1">
    <location>
        <begin position="98"/>
        <end position="107"/>
    </location>
</feature>
<feature type="region of interest" description="Disordered" evidence="1">
    <location>
        <begin position="98"/>
        <end position="117"/>
    </location>
</feature>
<dbReference type="PANTHER" id="PTHR47331:SF5">
    <property type="entry name" value="RIBONUCLEASE H"/>
    <property type="match status" value="1"/>
</dbReference>
<reference evidence="3 4" key="1">
    <citation type="journal article" date="2020" name="Cell">
        <title>Large-Scale Comparative Analyses of Tick Genomes Elucidate Their Genetic Diversity and Vector Capacities.</title>
        <authorList>
            <consortium name="Tick Genome and Microbiome Consortium (TIGMIC)"/>
            <person name="Jia N."/>
            <person name="Wang J."/>
            <person name="Shi W."/>
            <person name="Du L."/>
            <person name="Sun Y."/>
            <person name="Zhan W."/>
            <person name="Jiang J.F."/>
            <person name="Wang Q."/>
            <person name="Zhang B."/>
            <person name="Ji P."/>
            <person name="Bell-Sakyi L."/>
            <person name="Cui X.M."/>
            <person name="Yuan T.T."/>
            <person name="Jiang B.G."/>
            <person name="Yang W.F."/>
            <person name="Lam T.T."/>
            <person name="Chang Q.C."/>
            <person name="Ding S.J."/>
            <person name="Wang X.J."/>
            <person name="Zhu J.G."/>
            <person name="Ruan X.D."/>
            <person name="Zhao L."/>
            <person name="Wei J.T."/>
            <person name="Ye R.Z."/>
            <person name="Que T.C."/>
            <person name="Du C.H."/>
            <person name="Zhou Y.H."/>
            <person name="Cheng J.X."/>
            <person name="Dai P.F."/>
            <person name="Guo W.B."/>
            <person name="Han X.H."/>
            <person name="Huang E.J."/>
            <person name="Li L.F."/>
            <person name="Wei W."/>
            <person name="Gao Y.C."/>
            <person name="Liu J.Z."/>
            <person name="Shao H.Z."/>
            <person name="Wang X."/>
            <person name="Wang C.C."/>
            <person name="Yang T.C."/>
            <person name="Huo Q.B."/>
            <person name="Li W."/>
            <person name="Chen H.Y."/>
            <person name="Chen S.E."/>
            <person name="Zhou L.G."/>
            <person name="Ni X.B."/>
            <person name="Tian J.H."/>
            <person name="Sheng Y."/>
            <person name="Liu T."/>
            <person name="Pan Y.S."/>
            <person name="Xia L.Y."/>
            <person name="Li J."/>
            <person name="Zhao F."/>
            <person name="Cao W.C."/>
        </authorList>
    </citation>
    <scope>NUCLEOTIDE SEQUENCE [LARGE SCALE GENOMIC DNA]</scope>
    <source>
        <strain evidence="3">HaeL-2018</strain>
    </source>
</reference>
<feature type="region of interest" description="Disordered" evidence="1">
    <location>
        <begin position="140"/>
        <end position="181"/>
    </location>
</feature>
<protein>
    <recommendedName>
        <fullName evidence="2">DUF5641 domain-containing protein</fullName>
    </recommendedName>
</protein>
<evidence type="ECO:0000313" key="4">
    <source>
        <dbReference type="Proteomes" id="UP000821853"/>
    </source>
</evidence>
<evidence type="ECO:0000313" key="3">
    <source>
        <dbReference type="EMBL" id="KAH9372630.1"/>
    </source>
</evidence>